<gene>
    <name evidence="2" type="ORF">SHEWBE_0383</name>
</gene>
<dbReference type="Proteomes" id="UP000250123">
    <property type="component" value="Chromosome SHEWBE"/>
</dbReference>
<evidence type="ECO:0000313" key="3">
    <source>
        <dbReference type="Proteomes" id="UP000250123"/>
    </source>
</evidence>
<reference evidence="3" key="1">
    <citation type="submission" date="2018-06" db="EMBL/GenBank/DDBJ databases">
        <authorList>
            <person name="Cea G.-C."/>
            <person name="William W."/>
        </authorList>
    </citation>
    <scope>NUCLEOTIDE SEQUENCE [LARGE SCALE GENOMIC DNA]</scope>
    <source>
        <strain evidence="3">DB21MT-2</strain>
    </source>
</reference>
<dbReference type="EMBL" id="LS483452">
    <property type="protein sequence ID" value="SQH74372.1"/>
    <property type="molecule type" value="Genomic_DNA"/>
</dbReference>
<proteinExistence type="predicted"/>
<evidence type="ECO:0000313" key="2">
    <source>
        <dbReference type="EMBL" id="SQH74372.1"/>
    </source>
</evidence>
<dbReference type="AlphaFoldDB" id="A0A330LWG6"/>
<name>A0A330LWG6_9GAMM</name>
<evidence type="ECO:0000256" key="1">
    <source>
        <dbReference type="SAM" id="MobiDB-lite"/>
    </source>
</evidence>
<feature type="region of interest" description="Disordered" evidence="1">
    <location>
        <begin position="34"/>
        <end position="54"/>
    </location>
</feature>
<organism evidence="2 3">
    <name type="scientific">Shewanella benthica</name>
    <dbReference type="NCBI Taxonomy" id="43661"/>
    <lineage>
        <taxon>Bacteria</taxon>
        <taxon>Pseudomonadati</taxon>
        <taxon>Pseudomonadota</taxon>
        <taxon>Gammaproteobacteria</taxon>
        <taxon>Alteromonadales</taxon>
        <taxon>Shewanellaceae</taxon>
        <taxon>Shewanella</taxon>
    </lineage>
</organism>
<accession>A0A330LWG6</accession>
<sequence length="54" mass="6236">MILLHTGIGIAMVFAYKRFLTELDEMEENIQLDEIGPKPTWPTSWKFPSKPSMP</sequence>
<protein>
    <submittedName>
        <fullName evidence="2">Uncharacterized protein</fullName>
    </submittedName>
</protein>
<dbReference type="KEGG" id="sbk:SHEWBE_0383"/>